<proteinExistence type="predicted"/>
<protein>
    <submittedName>
        <fullName evidence="2">Uncharacterized protein</fullName>
    </submittedName>
</protein>
<evidence type="ECO:0000313" key="2">
    <source>
        <dbReference type="EMBL" id="KKN71384.1"/>
    </source>
</evidence>
<dbReference type="EMBL" id="LAZR01000384">
    <property type="protein sequence ID" value="KKN71384.1"/>
    <property type="molecule type" value="Genomic_DNA"/>
</dbReference>
<reference evidence="2" key="1">
    <citation type="journal article" date="2015" name="Nature">
        <title>Complex archaea that bridge the gap between prokaryotes and eukaryotes.</title>
        <authorList>
            <person name="Spang A."/>
            <person name="Saw J.H."/>
            <person name="Jorgensen S.L."/>
            <person name="Zaremba-Niedzwiedzka K."/>
            <person name="Martijn J."/>
            <person name="Lind A.E."/>
            <person name="van Eijk R."/>
            <person name="Schleper C."/>
            <person name="Guy L."/>
            <person name="Ettema T.J."/>
        </authorList>
    </citation>
    <scope>NUCLEOTIDE SEQUENCE</scope>
</reference>
<organism evidence="2">
    <name type="scientific">marine sediment metagenome</name>
    <dbReference type="NCBI Taxonomy" id="412755"/>
    <lineage>
        <taxon>unclassified sequences</taxon>
        <taxon>metagenomes</taxon>
        <taxon>ecological metagenomes</taxon>
    </lineage>
</organism>
<gene>
    <name evidence="2" type="ORF">LCGC14_0421060</name>
</gene>
<accession>A0A0F9SWX7</accession>
<dbReference type="AlphaFoldDB" id="A0A0F9SWX7"/>
<feature type="region of interest" description="Disordered" evidence="1">
    <location>
        <begin position="193"/>
        <end position="213"/>
    </location>
</feature>
<evidence type="ECO:0000256" key="1">
    <source>
        <dbReference type="SAM" id="MobiDB-lite"/>
    </source>
</evidence>
<comment type="caution">
    <text evidence="2">The sequence shown here is derived from an EMBL/GenBank/DDBJ whole genome shotgun (WGS) entry which is preliminary data.</text>
</comment>
<name>A0A0F9SWX7_9ZZZZ</name>
<sequence>MTDEQIVEGTDLSPPETAETEMMRLEVEANPEVRLAMFEKLAELAPRFAQAQNTILAAMTYAGDWLEFSGMMCLKSAAAERIARLFPYKIEDGVVSRREEFTDAIGKGYRIVYEGYASCQGRRVWAMGCYSSREAFVARKGGEWKADEEINENNIRRAAYHYFIGNCLKSLFGLRAIPVEEWEKVMAKTGRPDAKTGKVPFKSGTKGGTSTDDSAKQAELCTACQTIVNAGFGVEHHEGKVKLMQLSDDDFEKVSTGKSIDIARKVCIGLSAFPDKKDKTKMVAGLSADQLKGKRLEISLATAKKLADKAVQDANT</sequence>